<dbReference type="Proteomes" id="UP000752647">
    <property type="component" value="Unassembled WGS sequence"/>
</dbReference>
<reference evidence="2 4" key="1">
    <citation type="submission" date="2015-12" db="EMBL/GenBank/DDBJ databases">
        <authorList>
            <person name="Andreevskaya M."/>
        </authorList>
    </citation>
    <scope>NUCLEOTIDE SEQUENCE [LARGE SCALE GENOMIC DNA]</scope>
    <source>
        <strain evidence="2 4">C122c</strain>
    </source>
</reference>
<dbReference type="EMBL" id="FBSY01000001">
    <property type="protein sequence ID" value="CUW03724.1"/>
    <property type="molecule type" value="Genomic_DNA"/>
</dbReference>
<gene>
    <name evidence="2" type="ORF">C122C_1863</name>
    <name evidence="3" type="ORF">KIJ12_08390</name>
</gene>
<feature type="transmembrane region" description="Helical" evidence="1">
    <location>
        <begin position="5"/>
        <end position="25"/>
    </location>
</feature>
<evidence type="ECO:0000313" key="2">
    <source>
        <dbReference type="EMBL" id="CUW03724.1"/>
    </source>
</evidence>
<evidence type="ECO:0000313" key="3">
    <source>
        <dbReference type="EMBL" id="MBZ5963157.1"/>
    </source>
</evidence>
<evidence type="ECO:0000256" key="1">
    <source>
        <dbReference type="SAM" id="Phobius"/>
    </source>
</evidence>
<name>A0A9Q3SYY0_9LACO</name>
<feature type="transmembrane region" description="Helical" evidence="1">
    <location>
        <begin position="31"/>
        <end position="50"/>
    </location>
</feature>
<evidence type="ECO:0000313" key="4">
    <source>
        <dbReference type="Proteomes" id="UP000199271"/>
    </source>
</evidence>
<dbReference type="GeneID" id="34300576"/>
<dbReference type="InterPro" id="IPR009793">
    <property type="entry name" value="DUF1361"/>
</dbReference>
<dbReference type="AlphaFoldDB" id="A0A9Q3SYY0"/>
<keyword evidence="4" id="KW-1185">Reference proteome</keyword>
<feature type="transmembrane region" description="Helical" evidence="1">
    <location>
        <begin position="57"/>
        <end position="75"/>
    </location>
</feature>
<keyword evidence="1" id="KW-0812">Transmembrane</keyword>
<feature type="transmembrane region" description="Helical" evidence="1">
    <location>
        <begin position="175"/>
        <end position="197"/>
    </location>
</feature>
<feature type="transmembrane region" description="Helical" evidence="1">
    <location>
        <begin position="95"/>
        <end position="118"/>
    </location>
</feature>
<comment type="caution">
    <text evidence="3">The sequence shown here is derived from an EMBL/GenBank/DDBJ whole genome shotgun (WGS) entry which is preliminary data.</text>
</comment>
<dbReference type="Pfam" id="PF07099">
    <property type="entry name" value="DUF1361"/>
    <property type="match status" value="1"/>
</dbReference>
<reference evidence="3" key="2">
    <citation type="submission" date="2021-05" db="EMBL/GenBank/DDBJ databases">
        <title>Pangenome of Leuconostoc gelidum warrants species status for Leuconostoc gelidum subsp. gasicomitatum.</title>
        <authorList>
            <person name="Johansson P."/>
            <person name="Sade E."/>
            <person name="Hultman J."/>
            <person name="Auvinen P."/>
            <person name="Bjorkroth J."/>
        </authorList>
    </citation>
    <scope>NUCLEOTIDE SEQUENCE</scope>
    <source>
        <strain evidence="3">A.21.4</strain>
    </source>
</reference>
<protein>
    <submittedName>
        <fullName evidence="3">DUF1361 domain-containing protein</fullName>
    </submittedName>
    <submittedName>
        <fullName evidence="2">FIG028593: membrane protein</fullName>
    </submittedName>
</protein>
<keyword evidence="1" id="KW-0472">Membrane</keyword>
<dbReference type="Proteomes" id="UP000199271">
    <property type="component" value="Unassembled WGS sequence"/>
</dbReference>
<dbReference type="OMA" id="WLLFLPN"/>
<accession>A0A9Q3SYY0</accession>
<proteinExistence type="predicted"/>
<feature type="transmembrane region" description="Helical" evidence="1">
    <location>
        <begin position="130"/>
        <end position="150"/>
    </location>
</feature>
<dbReference type="EMBL" id="JAHBFI010000019">
    <property type="protein sequence ID" value="MBZ5963157.1"/>
    <property type="molecule type" value="Genomic_DNA"/>
</dbReference>
<sequence length="212" mass="24222">MRDKVLNIIIIHVMVFLFFLFVYVAPTHFTFLNWNVFLSLLPFDFALVVATTHFKSVKSIFLVLWLLFFPNAMYMMTDFIHLNAIGTDLDQATQYFNYAILATGIFIGVGLGILSLEIIAQALFKNHVHIIYFIVTALVSLLSAIGIYLGRYLRLNSWDMFTNFSDVIQNIVSSVGYHMVTFVILFAGAQFAILVIFHYGVRLLNINLSVEK</sequence>
<dbReference type="RefSeq" id="WP_013231723.1">
    <property type="nucleotide sequence ID" value="NZ_BPKT01000003.1"/>
</dbReference>
<keyword evidence="1" id="KW-1133">Transmembrane helix</keyword>
<organism evidence="3 5">
    <name type="scientific">Leuconostoc gasicomitatum</name>
    <dbReference type="NCBI Taxonomy" id="115778"/>
    <lineage>
        <taxon>Bacteria</taxon>
        <taxon>Bacillati</taxon>
        <taxon>Bacillota</taxon>
        <taxon>Bacilli</taxon>
        <taxon>Lactobacillales</taxon>
        <taxon>Lactobacillaceae</taxon>
        <taxon>Leuconostoc</taxon>
        <taxon>Leuconostoc gelidum group</taxon>
    </lineage>
</organism>
<evidence type="ECO:0000313" key="5">
    <source>
        <dbReference type="Proteomes" id="UP000752647"/>
    </source>
</evidence>